<evidence type="ECO:0000259" key="13">
    <source>
        <dbReference type="PROSITE" id="PS50110"/>
    </source>
</evidence>
<dbReference type="InterPro" id="IPR004358">
    <property type="entry name" value="Sig_transdc_His_kin-like_C"/>
</dbReference>
<dbReference type="CDD" id="cd00156">
    <property type="entry name" value="REC"/>
    <property type="match status" value="1"/>
</dbReference>
<dbReference type="Pfam" id="PF00512">
    <property type="entry name" value="HisKA"/>
    <property type="match status" value="1"/>
</dbReference>
<dbReference type="SUPFAM" id="SSF47384">
    <property type="entry name" value="Homodimeric domain of signal transducing histidine kinase"/>
    <property type="match status" value="1"/>
</dbReference>
<keyword evidence="5" id="KW-0547">Nucleotide-binding</keyword>
<dbReference type="InterPro" id="IPR001789">
    <property type="entry name" value="Sig_transdc_resp-reg_receiver"/>
</dbReference>
<sequence>MSNSEPLKDLRVLLIDDSENDAFFTLRQLRKGGYNATHVRAYNAQTMAEALQDEDWDIVITDHNMPDFDAISAVKLLREFDPDLPAIIVSGAIGEDTAVAAMKAGANDYVMKDNMARLAPAVERELGEAQIRREHKRIQQANLAKSLFLANMSHEIRTPMNGVVGMASLLLDTDLTGEQREYANAIQASADALLEIVNDILDISKIEAGKLEIDPIAFNVRDTLAEVAELLSLKARDKNLPLYLHIDSSVPANVIGDPVRIRQILMNLLTNATKFTQQGYVILKLGCRAVTETVVELVFTVTDTGIGIEQNKLESVFDEYSQADRSTSREYGGTGLGLSICKKLAELMGGTVSAESQAGMGSSFSLELTLPIDDGEMAESFLTGKRVLIIGVQSIATEILTAILTARGAEVYQCEISQLNGLTEAGQVVLKGDEGSRFYDIVAFGELQTGALFNTFFESDPAKSGIYTAYIPAIGERGDYNQCQEAGFDIYLSHPLSESVVDGVLKKVLQRPYHSQKSLVSRYSLNKSVVESRSNQVSQQHPVLLVEDNAINQKVAARMLEKLGCKVDIADHGQAAVDAWREKEYDLILMDCQMPGMDGYEATRLIRELEADLGQRTPIVALTANVMDRDKRKCTEAGMDDHISKPVSRDTLRKILEHFNLMKSS</sequence>
<evidence type="ECO:0000259" key="12">
    <source>
        <dbReference type="PROSITE" id="PS50109"/>
    </source>
</evidence>
<keyword evidence="6" id="KW-0418">Kinase</keyword>
<keyword evidence="4" id="KW-0808">Transferase</keyword>
<dbReference type="InterPro" id="IPR005467">
    <property type="entry name" value="His_kinase_dom"/>
</dbReference>
<dbReference type="InterPro" id="IPR036097">
    <property type="entry name" value="HisK_dim/P_sf"/>
</dbReference>
<reference evidence="14 15" key="1">
    <citation type="submission" date="2017-05" db="EMBL/GenBank/DDBJ databases">
        <title>Genomic insights into alkan degradation activity of Oleiphilus messinensis.</title>
        <authorList>
            <person name="Kozyavkin S.A."/>
            <person name="Slesarev A.I."/>
            <person name="Golyshin P.N."/>
            <person name="Korzhenkov A."/>
            <person name="Golyshina O.N."/>
            <person name="Toshchakov S.V."/>
        </authorList>
    </citation>
    <scope>NUCLEOTIDE SEQUENCE [LARGE SCALE GENOMIC DNA]</scope>
    <source>
        <strain evidence="14 15">ME102</strain>
    </source>
</reference>
<dbReference type="OrthoDB" id="6110612at2"/>
<feature type="modified residue" description="4-aspartylphosphate" evidence="11">
    <location>
        <position position="591"/>
    </location>
</feature>
<evidence type="ECO:0000256" key="6">
    <source>
        <dbReference type="ARBA" id="ARBA00022777"/>
    </source>
</evidence>
<dbReference type="InterPro" id="IPR003594">
    <property type="entry name" value="HATPase_dom"/>
</dbReference>
<dbReference type="KEGG" id="ome:OLMES_3835"/>
<evidence type="ECO:0000256" key="1">
    <source>
        <dbReference type="ARBA" id="ARBA00000085"/>
    </source>
</evidence>
<dbReference type="Proteomes" id="UP000196027">
    <property type="component" value="Chromosome"/>
</dbReference>
<evidence type="ECO:0000256" key="3">
    <source>
        <dbReference type="ARBA" id="ARBA00022553"/>
    </source>
</evidence>
<dbReference type="InterPro" id="IPR003661">
    <property type="entry name" value="HisK_dim/P_dom"/>
</dbReference>
<evidence type="ECO:0000256" key="10">
    <source>
        <dbReference type="ARBA" id="ARBA00068150"/>
    </source>
</evidence>
<protein>
    <recommendedName>
        <fullName evidence="10">Sensory/regulatory protein RpfC</fullName>
        <ecNumber evidence="2">2.7.13.3</ecNumber>
    </recommendedName>
</protein>
<keyword evidence="8" id="KW-0902">Two-component regulatory system</keyword>
<dbReference type="FunFam" id="1.10.287.130:FF:000002">
    <property type="entry name" value="Two-component osmosensing histidine kinase"/>
    <property type="match status" value="1"/>
</dbReference>
<dbReference type="GO" id="GO:0005524">
    <property type="term" value="F:ATP binding"/>
    <property type="evidence" value="ECO:0007669"/>
    <property type="project" value="UniProtKB-KW"/>
</dbReference>
<dbReference type="CDD" id="cd17546">
    <property type="entry name" value="REC_hyHK_CKI1_RcsC-like"/>
    <property type="match status" value="1"/>
</dbReference>
<dbReference type="SUPFAM" id="SSF52172">
    <property type="entry name" value="CheY-like"/>
    <property type="match status" value="2"/>
</dbReference>
<dbReference type="Pfam" id="PF02518">
    <property type="entry name" value="HATPase_c"/>
    <property type="match status" value="1"/>
</dbReference>
<gene>
    <name evidence="14" type="ORF">OLMES_3835</name>
</gene>
<organism evidence="14 15">
    <name type="scientific">Oleiphilus messinensis</name>
    <dbReference type="NCBI Taxonomy" id="141451"/>
    <lineage>
        <taxon>Bacteria</taxon>
        <taxon>Pseudomonadati</taxon>
        <taxon>Pseudomonadota</taxon>
        <taxon>Gammaproteobacteria</taxon>
        <taxon>Oceanospirillales</taxon>
        <taxon>Oleiphilaceae</taxon>
        <taxon>Oleiphilus</taxon>
    </lineage>
</organism>
<feature type="domain" description="Response regulatory" evidence="13">
    <location>
        <begin position="11"/>
        <end position="127"/>
    </location>
</feature>
<evidence type="ECO:0000256" key="7">
    <source>
        <dbReference type="ARBA" id="ARBA00022840"/>
    </source>
</evidence>
<evidence type="ECO:0000313" key="15">
    <source>
        <dbReference type="Proteomes" id="UP000196027"/>
    </source>
</evidence>
<keyword evidence="15" id="KW-1185">Reference proteome</keyword>
<dbReference type="EMBL" id="CP021425">
    <property type="protein sequence ID" value="ARU57855.1"/>
    <property type="molecule type" value="Genomic_DNA"/>
</dbReference>
<dbReference type="PRINTS" id="PR00344">
    <property type="entry name" value="BCTRLSENSOR"/>
</dbReference>
<dbReference type="Gene3D" id="1.10.287.130">
    <property type="match status" value="1"/>
</dbReference>
<feature type="domain" description="Response regulatory" evidence="13">
    <location>
        <begin position="542"/>
        <end position="660"/>
    </location>
</feature>
<evidence type="ECO:0000256" key="4">
    <source>
        <dbReference type="ARBA" id="ARBA00022679"/>
    </source>
</evidence>
<dbReference type="CDD" id="cd00082">
    <property type="entry name" value="HisKA"/>
    <property type="match status" value="1"/>
</dbReference>
<evidence type="ECO:0000256" key="5">
    <source>
        <dbReference type="ARBA" id="ARBA00022741"/>
    </source>
</evidence>
<dbReference type="SUPFAM" id="SSF55874">
    <property type="entry name" value="ATPase domain of HSP90 chaperone/DNA topoisomerase II/histidine kinase"/>
    <property type="match status" value="1"/>
</dbReference>
<dbReference type="PANTHER" id="PTHR45339:SF1">
    <property type="entry name" value="HYBRID SIGNAL TRANSDUCTION HISTIDINE KINASE J"/>
    <property type="match status" value="1"/>
</dbReference>
<accession>A0A1Y0IEF5</accession>
<dbReference type="GO" id="GO:0000155">
    <property type="term" value="F:phosphorelay sensor kinase activity"/>
    <property type="evidence" value="ECO:0007669"/>
    <property type="project" value="InterPro"/>
</dbReference>
<dbReference type="CDD" id="cd16922">
    <property type="entry name" value="HATPase_EvgS-ArcB-TorS-like"/>
    <property type="match status" value="1"/>
</dbReference>
<evidence type="ECO:0000256" key="2">
    <source>
        <dbReference type="ARBA" id="ARBA00012438"/>
    </source>
</evidence>
<evidence type="ECO:0000313" key="14">
    <source>
        <dbReference type="EMBL" id="ARU57855.1"/>
    </source>
</evidence>
<keyword evidence="7" id="KW-0067">ATP-binding</keyword>
<dbReference type="EC" id="2.7.13.3" evidence="2"/>
<dbReference type="SMART" id="SM00387">
    <property type="entry name" value="HATPase_c"/>
    <property type="match status" value="1"/>
</dbReference>
<comment type="catalytic activity">
    <reaction evidence="1">
        <text>ATP + protein L-histidine = ADP + protein N-phospho-L-histidine.</text>
        <dbReference type="EC" id="2.7.13.3"/>
    </reaction>
</comment>
<dbReference type="PANTHER" id="PTHR45339">
    <property type="entry name" value="HYBRID SIGNAL TRANSDUCTION HISTIDINE KINASE J"/>
    <property type="match status" value="1"/>
</dbReference>
<dbReference type="SMART" id="SM00448">
    <property type="entry name" value="REC"/>
    <property type="match status" value="2"/>
</dbReference>
<comment type="subunit">
    <text evidence="9">At low DSF concentrations, interacts with RpfF.</text>
</comment>
<dbReference type="Gene3D" id="3.30.565.10">
    <property type="entry name" value="Histidine kinase-like ATPase, C-terminal domain"/>
    <property type="match status" value="1"/>
</dbReference>
<dbReference type="RefSeq" id="WP_087462703.1">
    <property type="nucleotide sequence ID" value="NZ_CP021425.1"/>
</dbReference>
<evidence type="ECO:0000256" key="11">
    <source>
        <dbReference type="PROSITE-ProRule" id="PRU00169"/>
    </source>
</evidence>
<proteinExistence type="predicted"/>
<dbReference type="AlphaFoldDB" id="A0A1Y0IEF5"/>
<dbReference type="Pfam" id="PF00072">
    <property type="entry name" value="Response_reg"/>
    <property type="match status" value="2"/>
</dbReference>
<dbReference type="FunFam" id="3.30.565.10:FF:000010">
    <property type="entry name" value="Sensor histidine kinase RcsC"/>
    <property type="match status" value="1"/>
</dbReference>
<dbReference type="SMART" id="SM00388">
    <property type="entry name" value="HisKA"/>
    <property type="match status" value="1"/>
</dbReference>
<keyword evidence="3 11" id="KW-0597">Phosphoprotein</keyword>
<dbReference type="InterPro" id="IPR036890">
    <property type="entry name" value="HATPase_C_sf"/>
</dbReference>
<feature type="modified residue" description="4-aspartylphosphate" evidence="11">
    <location>
        <position position="62"/>
    </location>
</feature>
<feature type="domain" description="Histidine kinase" evidence="12">
    <location>
        <begin position="151"/>
        <end position="372"/>
    </location>
</feature>
<name>A0A1Y0IEF5_9GAMM</name>
<dbReference type="PROSITE" id="PS50109">
    <property type="entry name" value="HIS_KIN"/>
    <property type="match status" value="1"/>
</dbReference>
<dbReference type="InterPro" id="IPR011006">
    <property type="entry name" value="CheY-like_superfamily"/>
</dbReference>
<dbReference type="Gene3D" id="3.40.50.2300">
    <property type="match status" value="2"/>
</dbReference>
<evidence type="ECO:0000256" key="8">
    <source>
        <dbReference type="ARBA" id="ARBA00023012"/>
    </source>
</evidence>
<evidence type="ECO:0000256" key="9">
    <source>
        <dbReference type="ARBA" id="ARBA00064003"/>
    </source>
</evidence>
<dbReference type="PROSITE" id="PS50110">
    <property type="entry name" value="RESPONSE_REGULATORY"/>
    <property type="match status" value="2"/>
</dbReference>